<dbReference type="Proteomes" id="UP000199150">
    <property type="component" value="Unassembled WGS sequence"/>
</dbReference>
<reference evidence="2" key="1">
    <citation type="submission" date="2016-10" db="EMBL/GenBank/DDBJ databases">
        <authorList>
            <person name="Varghese N."/>
            <person name="Submissions S."/>
        </authorList>
    </citation>
    <scope>NUCLEOTIDE SEQUENCE [LARGE SCALE GENOMIC DNA]</scope>
    <source>
        <strain evidence="2">CGMCC 1.3431</strain>
    </source>
</reference>
<organism evidence="1 2">
    <name type="scientific">Asticcacaulis taihuensis</name>
    <dbReference type="NCBI Taxonomy" id="260084"/>
    <lineage>
        <taxon>Bacteria</taxon>
        <taxon>Pseudomonadati</taxon>
        <taxon>Pseudomonadota</taxon>
        <taxon>Alphaproteobacteria</taxon>
        <taxon>Caulobacterales</taxon>
        <taxon>Caulobacteraceae</taxon>
        <taxon>Asticcacaulis</taxon>
    </lineage>
</organism>
<gene>
    <name evidence="1" type="ORF">SAMN02927928_1448</name>
</gene>
<evidence type="ECO:0000313" key="1">
    <source>
        <dbReference type="EMBL" id="SCW46967.1"/>
    </source>
</evidence>
<dbReference type="AlphaFoldDB" id="A0A1G4QRA8"/>
<accession>A0A1G4QRA8</accession>
<protein>
    <submittedName>
        <fullName evidence="1">Uncharacterized protein</fullName>
    </submittedName>
</protein>
<dbReference type="EMBL" id="FMTS01000001">
    <property type="protein sequence ID" value="SCW46967.1"/>
    <property type="molecule type" value="Genomic_DNA"/>
</dbReference>
<proteinExistence type="predicted"/>
<name>A0A1G4QRA8_9CAUL</name>
<keyword evidence="2" id="KW-1185">Reference proteome</keyword>
<evidence type="ECO:0000313" key="2">
    <source>
        <dbReference type="Proteomes" id="UP000199150"/>
    </source>
</evidence>
<sequence length="91" mass="9783">MSKKKMMSNSSPDVASRLYALAVARDTANLVDVDAALALARASTRTLMALSPQAAMLMRSFAQEEIDRLSMECTEEAQGSIALIQDALGMM</sequence>